<reference evidence="2 3" key="2">
    <citation type="journal article" date="2017" name="Genome Biol.">
        <title>New reference genome sequences of hot pepper reveal the massive evolution of plant disease-resistance genes by retroduplication.</title>
        <authorList>
            <person name="Kim S."/>
            <person name="Park J."/>
            <person name="Yeom S.I."/>
            <person name="Kim Y.M."/>
            <person name="Seo E."/>
            <person name="Kim K.T."/>
            <person name="Kim M.S."/>
            <person name="Lee J.M."/>
            <person name="Cheong K."/>
            <person name="Shin H.S."/>
            <person name="Kim S.B."/>
            <person name="Han K."/>
            <person name="Lee J."/>
            <person name="Park M."/>
            <person name="Lee H.A."/>
            <person name="Lee H.Y."/>
            <person name="Lee Y."/>
            <person name="Oh S."/>
            <person name="Lee J.H."/>
            <person name="Choi E."/>
            <person name="Choi E."/>
            <person name="Lee S.E."/>
            <person name="Jeon J."/>
            <person name="Kim H."/>
            <person name="Choi G."/>
            <person name="Song H."/>
            <person name="Lee J."/>
            <person name="Lee S.C."/>
            <person name="Kwon J.K."/>
            <person name="Lee H.Y."/>
            <person name="Koo N."/>
            <person name="Hong Y."/>
            <person name="Kim R.W."/>
            <person name="Kang W.H."/>
            <person name="Huh J.H."/>
            <person name="Kang B.C."/>
            <person name="Yang T.J."/>
            <person name="Lee Y.H."/>
            <person name="Bennetzen J.L."/>
            <person name="Choi D."/>
        </authorList>
    </citation>
    <scope>NUCLEOTIDE SEQUENCE [LARGE SCALE GENOMIC DNA]</scope>
    <source>
        <strain evidence="3">cv. CM334</strain>
    </source>
</reference>
<gene>
    <name evidence="2" type="ORF">T459_26941</name>
</gene>
<evidence type="ECO:0000313" key="2">
    <source>
        <dbReference type="EMBL" id="PHT67454.1"/>
    </source>
</evidence>
<feature type="region of interest" description="Disordered" evidence="1">
    <location>
        <begin position="38"/>
        <end position="57"/>
    </location>
</feature>
<name>A0A2G2YCJ4_CAPAN</name>
<comment type="caution">
    <text evidence="2">The sequence shown here is derived from an EMBL/GenBank/DDBJ whole genome shotgun (WGS) entry which is preliminary data.</text>
</comment>
<dbReference type="EMBL" id="AYRZ02000011">
    <property type="protein sequence ID" value="PHT67454.1"/>
    <property type="molecule type" value="Genomic_DNA"/>
</dbReference>
<evidence type="ECO:0000256" key="1">
    <source>
        <dbReference type="SAM" id="MobiDB-lite"/>
    </source>
</evidence>
<reference evidence="2 3" key="1">
    <citation type="journal article" date="2014" name="Nat. Genet.">
        <title>Genome sequence of the hot pepper provides insights into the evolution of pungency in Capsicum species.</title>
        <authorList>
            <person name="Kim S."/>
            <person name="Park M."/>
            <person name="Yeom S.I."/>
            <person name="Kim Y.M."/>
            <person name="Lee J.M."/>
            <person name="Lee H.A."/>
            <person name="Seo E."/>
            <person name="Choi J."/>
            <person name="Cheong K."/>
            <person name="Kim K.T."/>
            <person name="Jung K."/>
            <person name="Lee G.W."/>
            <person name="Oh S.K."/>
            <person name="Bae C."/>
            <person name="Kim S.B."/>
            <person name="Lee H.Y."/>
            <person name="Kim S.Y."/>
            <person name="Kim M.S."/>
            <person name="Kang B.C."/>
            <person name="Jo Y.D."/>
            <person name="Yang H.B."/>
            <person name="Jeong H.J."/>
            <person name="Kang W.H."/>
            <person name="Kwon J.K."/>
            <person name="Shin C."/>
            <person name="Lim J.Y."/>
            <person name="Park J.H."/>
            <person name="Huh J.H."/>
            <person name="Kim J.S."/>
            <person name="Kim B.D."/>
            <person name="Cohen O."/>
            <person name="Paran I."/>
            <person name="Suh M.C."/>
            <person name="Lee S.B."/>
            <person name="Kim Y.K."/>
            <person name="Shin Y."/>
            <person name="Noh S.J."/>
            <person name="Park J."/>
            <person name="Seo Y.S."/>
            <person name="Kwon S.Y."/>
            <person name="Kim H.A."/>
            <person name="Park J.M."/>
            <person name="Kim H.J."/>
            <person name="Choi S.B."/>
            <person name="Bosland P.W."/>
            <person name="Reeves G."/>
            <person name="Jo S.H."/>
            <person name="Lee B.W."/>
            <person name="Cho H.T."/>
            <person name="Choi H.S."/>
            <person name="Lee M.S."/>
            <person name="Yu Y."/>
            <person name="Do Choi Y."/>
            <person name="Park B.S."/>
            <person name="van Deynze A."/>
            <person name="Ashrafi H."/>
            <person name="Hill T."/>
            <person name="Kim W.T."/>
            <person name="Pai H.S."/>
            <person name="Ahn H.K."/>
            <person name="Yeam I."/>
            <person name="Giovannoni J.J."/>
            <person name="Rose J.K."/>
            <person name="Sorensen I."/>
            <person name="Lee S.J."/>
            <person name="Kim R.W."/>
            <person name="Choi I.Y."/>
            <person name="Choi B.S."/>
            <person name="Lim J.S."/>
            <person name="Lee Y.H."/>
            <person name="Choi D."/>
        </authorList>
    </citation>
    <scope>NUCLEOTIDE SEQUENCE [LARGE SCALE GENOMIC DNA]</scope>
    <source>
        <strain evidence="3">cv. CM334</strain>
    </source>
</reference>
<accession>A0A2G2YCJ4</accession>
<dbReference type="Proteomes" id="UP000222542">
    <property type="component" value="Unassembled WGS sequence"/>
</dbReference>
<sequence length="148" mass="16943">MPLSLSCTDVQCARATGEQHEPKKVDVTVEATAEEHNITVDNPSTASKEEEKMEPVSLGERKNYPFEGFNTLNEAPKKLTQLINDYSEWIADGLLKHHASRYCQQQLKVFRNEKRLINIIKGFSISTGLPWHLVDEVYIPINYGREFH</sequence>
<dbReference type="PANTHER" id="PTHR31470:SF46">
    <property type="entry name" value="ULP1 PROTEASE FAMILY, C-TERMINAL CATALYTIC DOMAIN CONTAINING PROTEIN"/>
    <property type="match status" value="1"/>
</dbReference>
<organism evidence="2 3">
    <name type="scientific">Capsicum annuum</name>
    <name type="common">Capsicum pepper</name>
    <dbReference type="NCBI Taxonomy" id="4072"/>
    <lineage>
        <taxon>Eukaryota</taxon>
        <taxon>Viridiplantae</taxon>
        <taxon>Streptophyta</taxon>
        <taxon>Embryophyta</taxon>
        <taxon>Tracheophyta</taxon>
        <taxon>Spermatophyta</taxon>
        <taxon>Magnoliopsida</taxon>
        <taxon>eudicotyledons</taxon>
        <taxon>Gunneridae</taxon>
        <taxon>Pentapetalae</taxon>
        <taxon>asterids</taxon>
        <taxon>lamiids</taxon>
        <taxon>Solanales</taxon>
        <taxon>Solanaceae</taxon>
        <taxon>Solanoideae</taxon>
        <taxon>Capsiceae</taxon>
        <taxon>Capsicum</taxon>
    </lineage>
</organism>
<feature type="compositionally biased region" description="Basic and acidic residues" evidence="1">
    <location>
        <begin position="47"/>
        <end position="57"/>
    </location>
</feature>
<dbReference type="Gramene" id="PHT67454">
    <property type="protein sequence ID" value="PHT67454"/>
    <property type="gene ID" value="T459_26941"/>
</dbReference>
<keyword evidence="3" id="KW-1185">Reference proteome</keyword>
<proteinExistence type="predicted"/>
<protein>
    <submittedName>
        <fullName evidence="2">Uncharacterized protein</fullName>
    </submittedName>
</protein>
<dbReference type="AlphaFoldDB" id="A0A2G2YCJ4"/>
<dbReference type="PANTHER" id="PTHR31470">
    <property type="entry name" value="CYSTEINE PROTEINASES SUPERFAMILY PROTEIN-RELATED-RELATED"/>
    <property type="match status" value="1"/>
</dbReference>
<evidence type="ECO:0000313" key="3">
    <source>
        <dbReference type="Proteomes" id="UP000222542"/>
    </source>
</evidence>